<dbReference type="Gene3D" id="3.10.129.10">
    <property type="entry name" value="Hotdog Thioesterase"/>
    <property type="match status" value="1"/>
</dbReference>
<dbReference type="EMBL" id="JBHUKU010000017">
    <property type="protein sequence ID" value="MFD2462633.1"/>
    <property type="molecule type" value="Genomic_DNA"/>
</dbReference>
<keyword evidence="2" id="KW-1185">Reference proteome</keyword>
<dbReference type="RefSeq" id="WP_345403787.1">
    <property type="nucleotide sequence ID" value="NZ_BAABHG010000015.1"/>
</dbReference>
<proteinExistence type="predicted"/>
<protein>
    <recommendedName>
        <fullName evidence="3">Acyl-CoA thioesterase FadM</fullName>
    </recommendedName>
</protein>
<name>A0ABW5GP27_9PSEU</name>
<dbReference type="Proteomes" id="UP001597419">
    <property type="component" value="Unassembled WGS sequence"/>
</dbReference>
<dbReference type="SUPFAM" id="SSF54637">
    <property type="entry name" value="Thioesterase/thiol ester dehydrase-isomerase"/>
    <property type="match status" value="2"/>
</dbReference>
<evidence type="ECO:0000313" key="2">
    <source>
        <dbReference type="Proteomes" id="UP001597419"/>
    </source>
</evidence>
<evidence type="ECO:0000313" key="1">
    <source>
        <dbReference type="EMBL" id="MFD2462633.1"/>
    </source>
</evidence>
<accession>A0ABW5GP27</accession>
<dbReference type="InterPro" id="IPR029069">
    <property type="entry name" value="HotDog_dom_sf"/>
</dbReference>
<evidence type="ECO:0008006" key="3">
    <source>
        <dbReference type="Google" id="ProtNLM"/>
    </source>
</evidence>
<organism evidence="1 2">
    <name type="scientific">Amycolatopsis samaneae</name>
    <dbReference type="NCBI Taxonomy" id="664691"/>
    <lineage>
        <taxon>Bacteria</taxon>
        <taxon>Bacillati</taxon>
        <taxon>Actinomycetota</taxon>
        <taxon>Actinomycetes</taxon>
        <taxon>Pseudonocardiales</taxon>
        <taxon>Pseudonocardiaceae</taxon>
        <taxon>Amycolatopsis</taxon>
    </lineage>
</organism>
<gene>
    <name evidence="1" type="ORF">ACFSYJ_28760</name>
</gene>
<sequence>MTSTTSTPPTATTRELRPRYEGANIGTWIGFKHVNYLVEEAVLDHLARCGYPAGALYERYGLCVELVDMDTKIRTALHVDDVVTAVVVPEPDAADELVFRVRLDVRGETPVKAVRARVRVRLRRDRRAGPAEATPAALEQYTVDSLRDVPAGYIRAAGGNTFTWRLRIPYFYCHFTERIQLSGYLRLLEETVDRFLADRGVSIRTLLDGQNWIPVVPRSRVELLDEALLEEELHVVFTVDEVFKRLTYTATMDCFVVRDGREVPTATGSITHGYALIGTRRDWAVVGFDDRLLAALSQTPGR</sequence>
<comment type="caution">
    <text evidence="1">The sequence shown here is derived from an EMBL/GenBank/DDBJ whole genome shotgun (WGS) entry which is preliminary data.</text>
</comment>
<reference evidence="2" key="1">
    <citation type="journal article" date="2019" name="Int. J. Syst. Evol. Microbiol.">
        <title>The Global Catalogue of Microorganisms (GCM) 10K type strain sequencing project: providing services to taxonomists for standard genome sequencing and annotation.</title>
        <authorList>
            <consortium name="The Broad Institute Genomics Platform"/>
            <consortium name="The Broad Institute Genome Sequencing Center for Infectious Disease"/>
            <person name="Wu L."/>
            <person name="Ma J."/>
        </authorList>
    </citation>
    <scope>NUCLEOTIDE SEQUENCE [LARGE SCALE GENOMIC DNA]</scope>
    <source>
        <strain evidence="2">CGMCC 4.7643</strain>
    </source>
</reference>